<reference evidence="2" key="1">
    <citation type="submission" date="2017-09" db="EMBL/GenBank/DDBJ databases">
        <title>Depth-based differentiation of microbial function through sediment-hosted aquifers and enrichment of novel symbionts in the deep terrestrial subsurface.</title>
        <authorList>
            <person name="Probst A.J."/>
            <person name="Ladd B."/>
            <person name="Jarett J.K."/>
            <person name="Geller-Mcgrath D.E."/>
            <person name="Sieber C.M.K."/>
            <person name="Emerson J.B."/>
            <person name="Anantharaman K."/>
            <person name="Thomas B.C."/>
            <person name="Malmstrom R."/>
            <person name="Stieglmeier M."/>
            <person name="Klingl A."/>
            <person name="Woyke T."/>
            <person name="Ryan C.M."/>
            <person name="Banfield J.F."/>
        </authorList>
    </citation>
    <scope>NUCLEOTIDE SEQUENCE [LARGE SCALE GENOMIC DNA]</scope>
</reference>
<evidence type="ECO:0000313" key="1">
    <source>
        <dbReference type="EMBL" id="PIY68642.1"/>
    </source>
</evidence>
<name>A0A2M7QCZ8_9BACT</name>
<dbReference type="EMBL" id="PFLF01000103">
    <property type="protein sequence ID" value="PIY68642.1"/>
    <property type="molecule type" value="Genomic_DNA"/>
</dbReference>
<proteinExistence type="predicted"/>
<sequence length="217" mass="25448">MNIVSLKAKLELFPYYTKQNLSLSLGNNGENLNYWIKKLLKQNILIPLKKGLYVSSFYLDKVKERKQTESYLEYLASVIRFPSYVSLEYALSKYGIIPEAVYTITSVSQKTTRDYKSPITSFSYRTLKESLYTGFAKKIYLNNTYQIATPSKALFDYLYLKPFIDAKEINQFLLNTGRINWQILDLKAKQQFHYYVEQSGSKKMKTIFSFLKSHFLL</sequence>
<dbReference type="AlphaFoldDB" id="A0A2M7QCZ8"/>
<gene>
    <name evidence="1" type="ORF">COY90_04855</name>
</gene>
<organism evidence="1 2">
    <name type="scientific">Candidatus Roizmanbacteria bacterium CG_4_10_14_0_8_um_filter_39_9</name>
    <dbReference type="NCBI Taxonomy" id="1974829"/>
    <lineage>
        <taxon>Bacteria</taxon>
        <taxon>Candidatus Roizmaniibacteriota</taxon>
    </lineage>
</organism>
<comment type="caution">
    <text evidence="1">The sequence shown here is derived from an EMBL/GenBank/DDBJ whole genome shotgun (WGS) entry which is preliminary data.</text>
</comment>
<protein>
    <recommendedName>
        <fullName evidence="3">AbiEi antitoxin C-terminal domain-containing protein</fullName>
    </recommendedName>
</protein>
<accession>A0A2M7QCZ8</accession>
<evidence type="ECO:0008006" key="3">
    <source>
        <dbReference type="Google" id="ProtNLM"/>
    </source>
</evidence>
<evidence type="ECO:0000313" key="2">
    <source>
        <dbReference type="Proteomes" id="UP000230108"/>
    </source>
</evidence>
<dbReference type="Proteomes" id="UP000230108">
    <property type="component" value="Unassembled WGS sequence"/>
</dbReference>